<dbReference type="InterPro" id="IPR029033">
    <property type="entry name" value="His_PPase_superfam"/>
</dbReference>
<name>A0ABW5GHN3_9PSEU</name>
<evidence type="ECO:0000313" key="2">
    <source>
        <dbReference type="Proteomes" id="UP001597419"/>
    </source>
</evidence>
<organism evidence="1 2">
    <name type="scientific">Amycolatopsis samaneae</name>
    <dbReference type="NCBI Taxonomy" id="664691"/>
    <lineage>
        <taxon>Bacteria</taxon>
        <taxon>Bacillati</taxon>
        <taxon>Actinomycetota</taxon>
        <taxon>Actinomycetes</taxon>
        <taxon>Pseudonocardiales</taxon>
        <taxon>Pseudonocardiaceae</taxon>
        <taxon>Amycolatopsis</taxon>
    </lineage>
</organism>
<accession>A0ABW5GHN3</accession>
<evidence type="ECO:0000313" key="1">
    <source>
        <dbReference type="EMBL" id="MFD2459844.1"/>
    </source>
</evidence>
<dbReference type="InterPro" id="IPR013078">
    <property type="entry name" value="His_Pase_superF_clade-1"/>
</dbReference>
<dbReference type="Pfam" id="PF00300">
    <property type="entry name" value="His_Phos_1"/>
    <property type="match status" value="1"/>
</dbReference>
<gene>
    <name evidence="1" type="ORF">ACFSYJ_14610</name>
</gene>
<comment type="caution">
    <text evidence="1">The sequence shown here is derived from an EMBL/GenBank/DDBJ whole genome shotgun (WGS) entry which is preliminary data.</text>
</comment>
<proteinExistence type="predicted"/>
<dbReference type="Proteomes" id="UP001597419">
    <property type="component" value="Unassembled WGS sequence"/>
</dbReference>
<dbReference type="RefSeq" id="WP_345402979.1">
    <property type="nucleotide sequence ID" value="NZ_BAABHG010000014.1"/>
</dbReference>
<dbReference type="SMART" id="SM00855">
    <property type="entry name" value="PGAM"/>
    <property type="match status" value="1"/>
</dbReference>
<dbReference type="CDD" id="cd07067">
    <property type="entry name" value="HP_PGM_like"/>
    <property type="match status" value="1"/>
</dbReference>
<dbReference type="PANTHER" id="PTHR47623">
    <property type="entry name" value="OS09G0287300 PROTEIN"/>
    <property type="match status" value="1"/>
</dbReference>
<dbReference type="PANTHER" id="PTHR47623:SF1">
    <property type="entry name" value="OS09G0287300 PROTEIN"/>
    <property type="match status" value="1"/>
</dbReference>
<dbReference type="Gene3D" id="3.40.50.1240">
    <property type="entry name" value="Phosphoglycerate mutase-like"/>
    <property type="match status" value="1"/>
</dbReference>
<keyword evidence="2" id="KW-1185">Reference proteome</keyword>
<sequence length="176" mass="19200">MNRTTWRLVLLRHAKSAWPERVADDERPLAARGLRDAPRAGRWLARNGFVPDRVVCSPARRTRETWRLAGGALGGSPPVGHDERLYGAGLGELLTIVGETAEEVRTLLLVGHEPGMSELTLRLAGSGEGDALVRVRTKFPTCALAVLELPVPWREIAADTAVLRAFVIPRDPAMDA</sequence>
<dbReference type="EMBL" id="JBHUKU010000007">
    <property type="protein sequence ID" value="MFD2459844.1"/>
    <property type="molecule type" value="Genomic_DNA"/>
</dbReference>
<protein>
    <submittedName>
        <fullName evidence="1">SixA phosphatase family protein</fullName>
    </submittedName>
</protein>
<reference evidence="2" key="1">
    <citation type="journal article" date="2019" name="Int. J. Syst. Evol. Microbiol.">
        <title>The Global Catalogue of Microorganisms (GCM) 10K type strain sequencing project: providing services to taxonomists for standard genome sequencing and annotation.</title>
        <authorList>
            <consortium name="The Broad Institute Genomics Platform"/>
            <consortium name="The Broad Institute Genome Sequencing Center for Infectious Disease"/>
            <person name="Wu L."/>
            <person name="Ma J."/>
        </authorList>
    </citation>
    <scope>NUCLEOTIDE SEQUENCE [LARGE SCALE GENOMIC DNA]</scope>
    <source>
        <strain evidence="2">CGMCC 4.7643</strain>
    </source>
</reference>
<dbReference type="SUPFAM" id="SSF53254">
    <property type="entry name" value="Phosphoglycerate mutase-like"/>
    <property type="match status" value="1"/>
</dbReference>